<proteinExistence type="predicted"/>
<keyword evidence="1" id="KW-0677">Repeat</keyword>
<dbReference type="Pfam" id="PF07554">
    <property type="entry name" value="FIVAR"/>
    <property type="match status" value="4"/>
</dbReference>
<dbReference type="SMART" id="SM00710">
    <property type="entry name" value="PbH1"/>
    <property type="match status" value="7"/>
</dbReference>
<dbReference type="SUPFAM" id="SSF51126">
    <property type="entry name" value="Pectin lyase-like"/>
    <property type="match status" value="1"/>
</dbReference>
<dbReference type="InterPro" id="IPR008979">
    <property type="entry name" value="Galactose-bd-like_sf"/>
</dbReference>
<dbReference type="InterPro" id="IPR018337">
    <property type="entry name" value="Cell_wall/Cho-bd_repeat"/>
</dbReference>
<dbReference type="Gene3D" id="1.20.1270.90">
    <property type="entry name" value="AF1782-like"/>
    <property type="match status" value="2"/>
</dbReference>
<keyword evidence="6" id="KW-1185">Reference proteome</keyword>
<evidence type="ECO:0000256" key="2">
    <source>
        <dbReference type="PROSITE-ProRule" id="PRU00591"/>
    </source>
</evidence>
<feature type="compositionally biased region" description="Basic and acidic residues" evidence="3">
    <location>
        <begin position="53"/>
        <end position="64"/>
    </location>
</feature>
<sequence>MRKKSLLKRGLATLVVSTVVLSSTPVYAAETTAVGDTEITEDNSAGDMEVPESELHDAEDKTYQETEIPGTEDSEDEMQDEAEPEELPVMLGAAEEEDVKSVSDEIQVVNGDFEAYEGNVITGWVYGNPCEAMPELEENTDNYLAKITRGEITQDITLEPYKNYTVTARFKSDVRGYANILVKPQDPSLTEPDTVVKTTKNNEWENAELTFSAPEDGKITLVLRGYIRQKCWFDDVVITEVATDYTALQAAIGDAESKIQGKDSYTPETWAVYEEAYNRAVSVNENPESFQYEIDAAATVLNSALAGLILASPEGANVYYIDSQSGNDQADGLTPETAWKSLSKVGQLRLDAGDQVLLKAGCVWNGEKLTINEAKGSDEAKVVIGKYGEGELPILNGQGGNWEYSRKEELATVHVFNSSDIIIENLEVTNYDAEAVNYGSGIIPESDKLLSAIVVEGRDAGQLKNITVRNNVVHDVNGRMTGGTSKSAGGIIFYVNGTDFTNPDNKTWFDNISIVGNEVYDVCHEAIYMQSLWGKRPLVAEGDGEWAGWDNVYIAHNYVHHTAGDGIVIINTKNALAEYNLVAGVANEDYSSSGNPAHAGLWCWDANNVVMQYNEVCNTESTKDGMAFDFDYGVQNSIYQYNYTHNNKGGFFMVCPSPWGATVNCVARYNVSVNDGGFDGTRIMRFGGQNSYGIQVYNNTIYWADSVGSNFIVAEKGTWDGGSSRGTRVFNNILYGPSGEEQDAEGRTFAVNGVTYDNNCVWGGCEDAYLALDMDKDAVIADPQFKDTKNFTHGSFADNMVTLGAVDGFMLEDTSPCISEGAEIPDAPQQNEDILIQNKSLLEDYVDTPIQKPAVDYYGNPIISLSNPNIGAYDGKGNIGSEAVELNVLYKTCAKKDLSAYTTGSQEVFASVLEDVEKLLDQGSLTAEDEENAKVSLQQALIGLVKKGDLTSLKALMNGLEQAALPQGSYTEYRWNNLLNAKTAAQAVLQKQDPSQTDVMQAEKDLEKAIRDLRSSQKDSAEEELAAVRLLSLSVIYNAKAEVSEGYTKGSQILIDEVLRKLSSVIKTEDERAESTVLTLAEKLVRNSKITSDEKKLYPAMIAAEAELQEIVRTGTSKITDKTALENTVEAYGCLIEERYTKNGWENFQKALDDAKNILNSANATQTKTDSAKDTLIQSASELLTKEAQGYQEARAALQKTYDEALTKLEGIYTENSWKELADNIEVAEGILQDAGAKLEEVETAENGLRSAIEKLELKGRWVKEQSVWAYIKSDGNRAKSEWVTIDGSKYYFGADSQMTAGWQKISGRWYYLGSAGDGSMKSGWQKVSGRW</sequence>
<name>A0A1M5CV07_9CLOT</name>
<protein>
    <submittedName>
        <fullName evidence="5">Uncharacterized Sugar-binding Domain</fullName>
    </submittedName>
</protein>
<keyword evidence="4" id="KW-0732">Signal</keyword>
<organism evidence="5 6">
    <name type="scientific">Lactonifactor longoviformis DSM 17459</name>
    <dbReference type="NCBI Taxonomy" id="1122155"/>
    <lineage>
        <taxon>Bacteria</taxon>
        <taxon>Bacillati</taxon>
        <taxon>Bacillota</taxon>
        <taxon>Clostridia</taxon>
        <taxon>Eubacteriales</taxon>
        <taxon>Clostridiaceae</taxon>
        <taxon>Lactonifactor</taxon>
    </lineage>
</organism>
<evidence type="ECO:0000256" key="1">
    <source>
        <dbReference type="ARBA" id="ARBA00022737"/>
    </source>
</evidence>
<feature type="region of interest" description="Disordered" evidence="3">
    <location>
        <begin position="26"/>
        <end position="82"/>
    </location>
</feature>
<accession>A0A1M5CV07</accession>
<dbReference type="SUPFAM" id="SSF69360">
    <property type="entry name" value="Cell wall binding repeat"/>
    <property type="match status" value="1"/>
</dbReference>
<evidence type="ECO:0000313" key="6">
    <source>
        <dbReference type="Proteomes" id="UP000184245"/>
    </source>
</evidence>
<dbReference type="InterPro" id="IPR006626">
    <property type="entry name" value="PbH1"/>
</dbReference>
<evidence type="ECO:0000256" key="3">
    <source>
        <dbReference type="SAM" id="MobiDB-lite"/>
    </source>
</evidence>
<dbReference type="Gene3D" id="2.60.120.260">
    <property type="entry name" value="Galactose-binding domain-like"/>
    <property type="match status" value="1"/>
</dbReference>
<dbReference type="PROSITE" id="PS51170">
    <property type="entry name" value="CW"/>
    <property type="match status" value="1"/>
</dbReference>
<dbReference type="SUPFAM" id="SSF49785">
    <property type="entry name" value="Galactose-binding domain-like"/>
    <property type="match status" value="1"/>
</dbReference>
<dbReference type="EMBL" id="FQVI01000047">
    <property type="protein sequence ID" value="SHF58523.1"/>
    <property type="molecule type" value="Genomic_DNA"/>
</dbReference>
<feature type="compositionally biased region" description="Acidic residues" evidence="3">
    <location>
        <begin position="70"/>
        <end position="82"/>
    </location>
</feature>
<feature type="chain" id="PRO_5012092886" evidence="4">
    <location>
        <begin position="29"/>
        <end position="1332"/>
    </location>
</feature>
<dbReference type="STRING" id="1122155.SAMN02745158_04302"/>
<reference evidence="5 6" key="1">
    <citation type="submission" date="2016-11" db="EMBL/GenBank/DDBJ databases">
        <authorList>
            <person name="Jaros S."/>
            <person name="Januszkiewicz K."/>
            <person name="Wedrychowicz H."/>
        </authorList>
    </citation>
    <scope>NUCLEOTIDE SEQUENCE [LARGE SCALE GENOMIC DNA]</scope>
    <source>
        <strain evidence="5 6">DSM 17459</strain>
    </source>
</reference>
<dbReference type="Gene3D" id="1.20.1270.70">
    <property type="entry name" value="Designed single chain three-helix bundle"/>
    <property type="match status" value="2"/>
</dbReference>
<evidence type="ECO:0000256" key="4">
    <source>
        <dbReference type="SAM" id="SignalP"/>
    </source>
</evidence>
<feature type="signal peptide" evidence="4">
    <location>
        <begin position="1"/>
        <end position="28"/>
    </location>
</feature>
<dbReference type="Proteomes" id="UP000184245">
    <property type="component" value="Unassembled WGS sequence"/>
</dbReference>
<dbReference type="InterPro" id="IPR011050">
    <property type="entry name" value="Pectin_lyase_fold/virulence"/>
</dbReference>
<dbReference type="Gene3D" id="2.160.20.10">
    <property type="entry name" value="Single-stranded right-handed beta-helix, Pectin lyase-like"/>
    <property type="match status" value="1"/>
</dbReference>
<dbReference type="InterPro" id="IPR012334">
    <property type="entry name" value="Pectin_lyas_fold"/>
</dbReference>
<gene>
    <name evidence="5" type="ORF">SAMN02745158_04302</name>
</gene>
<dbReference type="Gene3D" id="2.10.270.10">
    <property type="entry name" value="Cholin Binding"/>
    <property type="match status" value="1"/>
</dbReference>
<feature type="repeat" description="Cell wall-binding" evidence="2">
    <location>
        <begin position="1280"/>
        <end position="1299"/>
    </location>
</feature>
<evidence type="ECO:0000313" key="5">
    <source>
        <dbReference type="EMBL" id="SHF58523.1"/>
    </source>
</evidence>
<dbReference type="Pfam" id="PF19127">
    <property type="entry name" value="Choline_bind_3"/>
    <property type="match status" value="1"/>
</dbReference>
<feature type="non-terminal residue" evidence="5">
    <location>
        <position position="1332"/>
    </location>
</feature>